<name>Q6IJI9_DROME</name>
<accession>Q6IJI9</accession>
<reference evidence="1" key="1">
    <citation type="journal article" date="2003" name="Genome Biol.">
        <title>An integrated gene annotation and transcriptional profiling approach towards the full gene content of the Drosophila genome.</title>
        <authorList>
            <person name="Hild M."/>
            <person name="Beckmann B."/>
            <person name="Haas S.A."/>
            <person name="Koch B."/>
            <person name="Solovyev V."/>
            <person name="Busold C."/>
            <person name="Fellenberg K."/>
            <person name="Boutros M."/>
            <person name="Vingron M."/>
            <person name="Sauer F."/>
            <person name="Hoheisel J.D."/>
            <person name="Paro R."/>
        </authorList>
    </citation>
    <scope>NUCLEOTIDE SEQUENCE</scope>
</reference>
<protein>
    <submittedName>
        <fullName evidence="1">HDC14842</fullName>
    </submittedName>
</protein>
<dbReference type="EMBL" id="BK002727">
    <property type="protein sequence ID" value="DAA04232.1"/>
    <property type="molecule type" value="Genomic_DNA"/>
</dbReference>
<dbReference type="AlphaFoldDB" id="Q6IJI9"/>
<organism evidence="1">
    <name type="scientific">Drosophila melanogaster</name>
    <name type="common">Fruit fly</name>
    <dbReference type="NCBI Taxonomy" id="7227"/>
    <lineage>
        <taxon>Eukaryota</taxon>
        <taxon>Metazoa</taxon>
        <taxon>Ecdysozoa</taxon>
        <taxon>Arthropoda</taxon>
        <taxon>Hexapoda</taxon>
        <taxon>Insecta</taxon>
        <taxon>Pterygota</taxon>
        <taxon>Neoptera</taxon>
        <taxon>Endopterygota</taxon>
        <taxon>Diptera</taxon>
        <taxon>Brachycera</taxon>
        <taxon>Muscomorpha</taxon>
        <taxon>Ephydroidea</taxon>
        <taxon>Drosophilidae</taxon>
        <taxon>Drosophila</taxon>
        <taxon>Sophophora</taxon>
    </lineage>
</organism>
<sequence length="151" mass="16765">MCYKGQEATEKVPILRTNVPQNVLVPFAPSNRSRKEVGNALKAAINTVYAVLGDREPGRMSMTPTLDGTQRPDRLATGVPQLTVAWEKSQSAVDRQFELHFNAITRTSICPIRPLRPLPVGVDTLHPEGPLDRDNKQRQSAVALLKYVLRP</sequence>
<gene>
    <name evidence="1" type="ORF">HDC14842</name>
</gene>
<proteinExistence type="predicted"/>
<evidence type="ECO:0000313" key="1">
    <source>
        <dbReference type="EMBL" id="DAA04232.1"/>
    </source>
</evidence>